<dbReference type="AlphaFoldDB" id="A0A7I4Y428"/>
<evidence type="ECO:0000256" key="1">
    <source>
        <dbReference type="ARBA" id="ARBA00006781"/>
    </source>
</evidence>
<dbReference type="OMA" id="FFDYPVH"/>
<keyword evidence="3" id="KW-1185">Reference proteome</keyword>
<feature type="region of interest" description="Disordered" evidence="2">
    <location>
        <begin position="1"/>
        <end position="37"/>
    </location>
</feature>
<dbReference type="Proteomes" id="UP000025227">
    <property type="component" value="Unplaced"/>
</dbReference>
<dbReference type="GO" id="GO:0005634">
    <property type="term" value="C:nucleus"/>
    <property type="evidence" value="ECO:0007669"/>
    <property type="project" value="TreeGrafter"/>
</dbReference>
<protein>
    <submittedName>
        <fullName evidence="4">Protein BCCIP homolog</fullName>
    </submittedName>
</protein>
<dbReference type="WBParaSite" id="HCON_00048820-00001">
    <property type="protein sequence ID" value="HCON_00048820-00001"/>
    <property type="gene ID" value="HCON_00048820"/>
</dbReference>
<sequence>MDAPSNSKAAKLVKRKLTEKNKKAKKKKRERTSDLDVNGFHSTNQCSSNNVNEELAISATSDELSDSEDLLKDDIGQHLDFDIEAFPMEVGDRDGLINILTQIFLKADIDLSSLADDLIAQSPFGLVIGPAEDQSDEDDENVVYGLLSVARLFPIKDDTSKYAKDVAEFIEKKSRKFASKEFRKVFEAAKSKCVGLFVNERMLNFPPRIVTPSFKSIKADLQTRKQPYQEIIYIHKLRIADSTSSTEVSQEKIPKKKRKIGKAEKKRIASQSASLADIIYDNIEDGILTQVSEGEAQFFDYPVHSEVESTSKFHTLVKDGKSYKPYRRIVIMDMKRFNAYIDQVISQGF</sequence>
<name>A0A7I4Y428_HAECO</name>
<dbReference type="PANTHER" id="PTHR13261">
    <property type="entry name" value="BRCA2 AND CDKN1A INTERACTING PROTEIN"/>
    <property type="match status" value="1"/>
</dbReference>
<dbReference type="Pfam" id="PF13862">
    <property type="entry name" value="BCCIP"/>
    <property type="match status" value="1"/>
</dbReference>
<accession>A0A7I4Y428</accession>
<evidence type="ECO:0000256" key="2">
    <source>
        <dbReference type="SAM" id="MobiDB-lite"/>
    </source>
</evidence>
<organism evidence="3 4">
    <name type="scientific">Haemonchus contortus</name>
    <name type="common">Barber pole worm</name>
    <dbReference type="NCBI Taxonomy" id="6289"/>
    <lineage>
        <taxon>Eukaryota</taxon>
        <taxon>Metazoa</taxon>
        <taxon>Ecdysozoa</taxon>
        <taxon>Nematoda</taxon>
        <taxon>Chromadorea</taxon>
        <taxon>Rhabditida</taxon>
        <taxon>Rhabditina</taxon>
        <taxon>Rhabditomorpha</taxon>
        <taxon>Strongyloidea</taxon>
        <taxon>Trichostrongylidae</taxon>
        <taxon>Haemonchus</taxon>
    </lineage>
</organism>
<dbReference type="OrthoDB" id="27543at2759"/>
<evidence type="ECO:0000313" key="4">
    <source>
        <dbReference type="WBParaSite" id="HCON_00048820-00001"/>
    </source>
</evidence>
<reference evidence="4" key="1">
    <citation type="submission" date="2020-12" db="UniProtKB">
        <authorList>
            <consortium name="WormBaseParasite"/>
        </authorList>
    </citation>
    <scope>IDENTIFICATION</scope>
    <source>
        <strain evidence="4">MHco3</strain>
    </source>
</reference>
<evidence type="ECO:0000313" key="3">
    <source>
        <dbReference type="Proteomes" id="UP000025227"/>
    </source>
</evidence>
<comment type="similarity">
    <text evidence="1">Belongs to the BCP1 family.</text>
</comment>
<dbReference type="PANTHER" id="PTHR13261:SF0">
    <property type="entry name" value="BRCA2 AND CDKN1A-INTERACTING PROTEIN"/>
    <property type="match status" value="1"/>
</dbReference>
<proteinExistence type="inferred from homology"/>
<dbReference type="InterPro" id="IPR025602">
    <property type="entry name" value="BCP1_family"/>
</dbReference>